<keyword evidence="4 6" id="KW-0472">Membrane</keyword>
<accession>A0ABP1PNY4</accession>
<dbReference type="InterPro" id="IPR020846">
    <property type="entry name" value="MFS_dom"/>
</dbReference>
<protein>
    <recommendedName>
        <fullName evidence="7">Major facilitator superfamily (MFS) profile domain-containing protein</fullName>
    </recommendedName>
</protein>
<feature type="transmembrane region" description="Helical" evidence="6">
    <location>
        <begin position="188"/>
        <end position="206"/>
    </location>
</feature>
<sequence>MQNHKENAGSESKAEIEALTPEEPQQKVTEEFDDILDIIGSQGRFQKFLLYVVVCPITAIQPFLTLNAIFMLFTPEHWCHVPGRDNYTDIETWKIRTIPLDPTRLQDAHGHPKYSQCTMYGESGEPEACKWGWEFDKTDYLSTLPGDFAWVCDNSAIPTNAFTASAIGNAVGTIVFGHFADKYGRKPIFFLTITINIVFRIVSLLHPANVEFFYLCQFILGTAFPVMFIAPSMIAAEICDKEYRAWVYACTWMIWVIGMCGLPLVAWLCSDWYLIGLSTSVPAIAVYIYLWYLPESPRWLLSIGKHEQASKILYKIAETNNKSEDTSEAELNSMLRKLVAKQNRKKESKNIGVWTLFSRARLARNTVLLTISWSMNVVVYYGITLNTTNMPGNQFVNFFLLSIIELPSGWAGGVLADKLGRRWTQVIFFLACMMSCVGATFVIHLITLELIAVVLAKFAITLTFLVVYLQGAEIFPTQLRSTGSGFASTIGAVAGIFAPIIAQLSVHHLSYPYWIMGMLCFIGLFVSAFLPETLNQNLPETIDDANKFGKGVKFWSVFPRPRSKSITSTISALRTPRRSTAGQGEYALDPPIIVQPD</sequence>
<dbReference type="Pfam" id="PF00083">
    <property type="entry name" value="Sugar_tr"/>
    <property type="match status" value="1"/>
</dbReference>
<feature type="transmembrane region" description="Helical" evidence="6">
    <location>
        <begin position="366"/>
        <end position="383"/>
    </location>
</feature>
<feature type="transmembrane region" description="Helical" evidence="6">
    <location>
        <begin position="157"/>
        <end position="176"/>
    </location>
</feature>
<evidence type="ECO:0000259" key="7">
    <source>
        <dbReference type="PROSITE" id="PS50850"/>
    </source>
</evidence>
<feature type="domain" description="Major facilitator superfamily (MFS) profile" evidence="7">
    <location>
        <begin position="54"/>
        <end position="535"/>
    </location>
</feature>
<dbReference type="PANTHER" id="PTHR24064">
    <property type="entry name" value="SOLUTE CARRIER FAMILY 22 MEMBER"/>
    <property type="match status" value="1"/>
</dbReference>
<dbReference type="Gene3D" id="1.20.1250.20">
    <property type="entry name" value="MFS general substrate transporter like domains"/>
    <property type="match status" value="1"/>
</dbReference>
<keyword evidence="2 6" id="KW-0812">Transmembrane</keyword>
<feature type="transmembrane region" description="Helical" evidence="6">
    <location>
        <begin position="246"/>
        <end position="266"/>
    </location>
</feature>
<feature type="transmembrane region" description="Helical" evidence="6">
    <location>
        <begin position="48"/>
        <end position="73"/>
    </location>
</feature>
<keyword evidence="3 6" id="KW-1133">Transmembrane helix</keyword>
<evidence type="ECO:0000256" key="5">
    <source>
        <dbReference type="SAM" id="MobiDB-lite"/>
    </source>
</evidence>
<proteinExistence type="predicted"/>
<reference evidence="8 9" key="1">
    <citation type="submission" date="2024-08" db="EMBL/GenBank/DDBJ databases">
        <authorList>
            <person name="Cucini C."/>
            <person name="Frati F."/>
        </authorList>
    </citation>
    <scope>NUCLEOTIDE SEQUENCE [LARGE SCALE GENOMIC DNA]</scope>
</reference>
<feature type="transmembrane region" description="Helical" evidence="6">
    <location>
        <begin position="452"/>
        <end position="471"/>
    </location>
</feature>
<organism evidence="8 9">
    <name type="scientific">Orchesella dallaii</name>
    <dbReference type="NCBI Taxonomy" id="48710"/>
    <lineage>
        <taxon>Eukaryota</taxon>
        <taxon>Metazoa</taxon>
        <taxon>Ecdysozoa</taxon>
        <taxon>Arthropoda</taxon>
        <taxon>Hexapoda</taxon>
        <taxon>Collembola</taxon>
        <taxon>Entomobryomorpha</taxon>
        <taxon>Entomobryoidea</taxon>
        <taxon>Orchesellidae</taxon>
        <taxon>Orchesellinae</taxon>
        <taxon>Orchesella</taxon>
    </lineage>
</organism>
<feature type="transmembrane region" description="Helical" evidence="6">
    <location>
        <begin position="395"/>
        <end position="415"/>
    </location>
</feature>
<dbReference type="PROSITE" id="PS50850">
    <property type="entry name" value="MFS"/>
    <property type="match status" value="1"/>
</dbReference>
<evidence type="ECO:0000256" key="4">
    <source>
        <dbReference type="ARBA" id="ARBA00023136"/>
    </source>
</evidence>
<dbReference type="InterPro" id="IPR036259">
    <property type="entry name" value="MFS_trans_sf"/>
</dbReference>
<evidence type="ECO:0000313" key="8">
    <source>
        <dbReference type="EMBL" id="CAL8072335.1"/>
    </source>
</evidence>
<feature type="transmembrane region" description="Helical" evidence="6">
    <location>
        <begin position="272"/>
        <end position="292"/>
    </location>
</feature>
<dbReference type="EMBL" id="CAXLJM020000007">
    <property type="protein sequence ID" value="CAL8072335.1"/>
    <property type="molecule type" value="Genomic_DNA"/>
</dbReference>
<comment type="subcellular location">
    <subcellularLocation>
        <location evidence="1">Membrane</location>
        <topology evidence="1">Multi-pass membrane protein</topology>
    </subcellularLocation>
</comment>
<evidence type="ECO:0000256" key="6">
    <source>
        <dbReference type="SAM" id="Phobius"/>
    </source>
</evidence>
<dbReference type="CDD" id="cd17317">
    <property type="entry name" value="MFS_SLC22"/>
    <property type="match status" value="1"/>
</dbReference>
<keyword evidence="9" id="KW-1185">Reference proteome</keyword>
<gene>
    <name evidence="8" type="ORF">ODALV1_LOCUS2120</name>
</gene>
<evidence type="ECO:0000256" key="1">
    <source>
        <dbReference type="ARBA" id="ARBA00004141"/>
    </source>
</evidence>
<feature type="transmembrane region" description="Helical" evidence="6">
    <location>
        <begin position="511"/>
        <end position="530"/>
    </location>
</feature>
<evidence type="ECO:0000256" key="3">
    <source>
        <dbReference type="ARBA" id="ARBA00022989"/>
    </source>
</evidence>
<feature type="transmembrane region" description="Helical" evidence="6">
    <location>
        <begin position="427"/>
        <end position="446"/>
    </location>
</feature>
<dbReference type="InterPro" id="IPR005828">
    <property type="entry name" value="MFS_sugar_transport-like"/>
</dbReference>
<feature type="transmembrane region" description="Helical" evidence="6">
    <location>
        <begin position="212"/>
        <end position="234"/>
    </location>
</feature>
<feature type="region of interest" description="Disordered" evidence="5">
    <location>
        <begin position="1"/>
        <end position="27"/>
    </location>
</feature>
<feature type="transmembrane region" description="Helical" evidence="6">
    <location>
        <begin position="483"/>
        <end position="505"/>
    </location>
</feature>
<name>A0ABP1PNY4_9HEXA</name>
<feature type="compositionally biased region" description="Basic and acidic residues" evidence="5">
    <location>
        <begin position="1"/>
        <end position="16"/>
    </location>
</feature>
<evidence type="ECO:0000313" key="9">
    <source>
        <dbReference type="Proteomes" id="UP001642540"/>
    </source>
</evidence>
<dbReference type="Proteomes" id="UP001642540">
    <property type="component" value="Unassembled WGS sequence"/>
</dbReference>
<dbReference type="SUPFAM" id="SSF103473">
    <property type="entry name" value="MFS general substrate transporter"/>
    <property type="match status" value="1"/>
</dbReference>
<comment type="caution">
    <text evidence="8">The sequence shown here is derived from an EMBL/GenBank/DDBJ whole genome shotgun (WGS) entry which is preliminary data.</text>
</comment>
<evidence type="ECO:0000256" key="2">
    <source>
        <dbReference type="ARBA" id="ARBA00022692"/>
    </source>
</evidence>